<keyword evidence="1" id="KW-1133">Transmembrane helix</keyword>
<reference evidence="3 4" key="1">
    <citation type="submission" date="2012-01" db="EMBL/GenBank/DDBJ databases">
        <title>Complete sequence of Desulfotomaculum gibsoniae DSM 7213.</title>
        <authorList>
            <consortium name="US DOE Joint Genome Institute"/>
            <person name="Lucas S."/>
            <person name="Han J."/>
            <person name="Lapidus A."/>
            <person name="Cheng J.-F."/>
            <person name="Goodwin L."/>
            <person name="Pitluck S."/>
            <person name="Peters L."/>
            <person name="Ovchinnikova G."/>
            <person name="Teshima H."/>
            <person name="Detter J.C."/>
            <person name="Han C."/>
            <person name="Tapia R."/>
            <person name="Land M."/>
            <person name="Hauser L."/>
            <person name="Kyrpides N."/>
            <person name="Ivanova N."/>
            <person name="Pagani I."/>
            <person name="Parshina S."/>
            <person name="Plugge C."/>
            <person name="Muyzer G."/>
            <person name="Kuever J."/>
            <person name="Ivanova A."/>
            <person name="Nazina T."/>
            <person name="Klenk H.-P."/>
            <person name="Brambilla E."/>
            <person name="Spring S."/>
            <person name="Stams A.F."/>
            <person name="Woyke T."/>
        </authorList>
    </citation>
    <scope>NUCLEOTIDE SEQUENCE [LARGE SCALE GENOMIC DNA]</scope>
    <source>
        <strain evidence="3 4">DSM 7213</strain>
    </source>
</reference>
<feature type="transmembrane region" description="Helical" evidence="1">
    <location>
        <begin position="208"/>
        <end position="230"/>
    </location>
</feature>
<evidence type="ECO:0000313" key="4">
    <source>
        <dbReference type="Proteomes" id="UP000013520"/>
    </source>
</evidence>
<sequence length="329" mass="36157">MLINLPGNSVPGRYNRDYSLDILRGIAVILMIFHHVVTWLYTGSIRDIITIIGRISVGDIAAPIFFTVCGMSLYYSINAMQTKHLGTVDMLKKLAQRSTKLYLTGLILCLAAFGQASFFYWGVLQSLAAASILIGVLYLLPARKTVLLFTGPAALAGYYFFYPYAYLLPAKLSRILLGDFSLVLLIGFLSIGLFMATYVLTGNYKPPTIAAIGLSVMTLGLVGHFTGFLITRFPASPSYILFVVGLALLMYAALLFVKTDGAYVYPAIWAGRNALNIFVLHYLIYVYGKHAGLVGSFNGLYSVLVALVVTAFFLLLSKWMAWPMRAVAQ</sequence>
<feature type="transmembrane region" description="Helical" evidence="1">
    <location>
        <begin position="269"/>
        <end position="287"/>
    </location>
</feature>
<dbReference type="Pfam" id="PF07786">
    <property type="entry name" value="HGSNAT_cat"/>
    <property type="match status" value="1"/>
</dbReference>
<dbReference type="Proteomes" id="UP000013520">
    <property type="component" value="Chromosome"/>
</dbReference>
<feature type="domain" description="Heparan-alpha-glucosaminide N-acetyltransferase catalytic" evidence="2">
    <location>
        <begin position="16"/>
        <end position="199"/>
    </location>
</feature>
<evidence type="ECO:0000313" key="3">
    <source>
        <dbReference type="EMBL" id="AGL02601.1"/>
    </source>
</evidence>
<protein>
    <recommendedName>
        <fullName evidence="2">Heparan-alpha-glucosaminide N-acetyltransferase catalytic domain-containing protein</fullName>
    </recommendedName>
</protein>
<keyword evidence="1" id="KW-0812">Transmembrane</keyword>
<dbReference type="InterPro" id="IPR012429">
    <property type="entry name" value="HGSNAT_cat"/>
</dbReference>
<evidence type="ECO:0000259" key="2">
    <source>
        <dbReference type="Pfam" id="PF07786"/>
    </source>
</evidence>
<dbReference type="AlphaFoldDB" id="R4KSN4"/>
<dbReference type="OrthoDB" id="9788724at2"/>
<dbReference type="PANTHER" id="PTHR31061:SF24">
    <property type="entry name" value="LD22376P"/>
    <property type="match status" value="1"/>
</dbReference>
<gene>
    <name evidence="3" type="ORF">Desgi_3254</name>
</gene>
<accession>R4KSN4</accession>
<organism evidence="3 4">
    <name type="scientific">Desulfoscipio gibsoniae DSM 7213</name>
    <dbReference type="NCBI Taxonomy" id="767817"/>
    <lineage>
        <taxon>Bacteria</taxon>
        <taxon>Bacillati</taxon>
        <taxon>Bacillota</taxon>
        <taxon>Clostridia</taxon>
        <taxon>Eubacteriales</taxon>
        <taxon>Desulfallaceae</taxon>
        <taxon>Desulfoscipio</taxon>
    </lineage>
</organism>
<dbReference type="EMBL" id="CP003273">
    <property type="protein sequence ID" value="AGL02601.1"/>
    <property type="molecule type" value="Genomic_DNA"/>
</dbReference>
<keyword evidence="4" id="KW-1185">Reference proteome</keyword>
<dbReference type="HOGENOM" id="CLU_073007_0_0_9"/>
<feature type="transmembrane region" description="Helical" evidence="1">
    <location>
        <begin position="147"/>
        <end position="168"/>
    </location>
</feature>
<feature type="transmembrane region" description="Helical" evidence="1">
    <location>
        <begin position="180"/>
        <end position="201"/>
    </location>
</feature>
<keyword evidence="1" id="KW-0472">Membrane</keyword>
<dbReference type="PANTHER" id="PTHR31061">
    <property type="entry name" value="LD22376P"/>
    <property type="match status" value="1"/>
</dbReference>
<name>R4KSN4_9FIRM</name>
<dbReference type="KEGG" id="dgi:Desgi_3254"/>
<feature type="transmembrane region" description="Helical" evidence="1">
    <location>
        <begin position="124"/>
        <end position="140"/>
    </location>
</feature>
<dbReference type="eggNOG" id="COG3503">
    <property type="taxonomic scope" value="Bacteria"/>
</dbReference>
<feature type="transmembrane region" description="Helical" evidence="1">
    <location>
        <begin position="236"/>
        <end position="257"/>
    </location>
</feature>
<proteinExistence type="predicted"/>
<evidence type="ECO:0000256" key="1">
    <source>
        <dbReference type="SAM" id="Phobius"/>
    </source>
</evidence>
<dbReference type="RefSeq" id="WP_006524136.1">
    <property type="nucleotide sequence ID" value="NC_021184.1"/>
</dbReference>
<feature type="transmembrane region" description="Helical" evidence="1">
    <location>
        <begin position="299"/>
        <end position="316"/>
    </location>
</feature>
<feature type="transmembrane region" description="Helical" evidence="1">
    <location>
        <begin position="21"/>
        <end position="40"/>
    </location>
</feature>
<feature type="transmembrane region" description="Helical" evidence="1">
    <location>
        <begin position="60"/>
        <end position="80"/>
    </location>
</feature>